<dbReference type="PANTHER" id="PTHR48081">
    <property type="entry name" value="AB HYDROLASE SUPERFAMILY PROTEIN C4A8.06C"/>
    <property type="match status" value="1"/>
</dbReference>
<evidence type="ECO:0000313" key="4">
    <source>
        <dbReference type="Proteomes" id="UP000237631"/>
    </source>
</evidence>
<accession>A0A2S6C0A4</accession>
<proteinExistence type="predicted"/>
<name>A0A2S6C0A4_9PEZI</name>
<dbReference type="OrthoDB" id="408631at2759"/>
<evidence type="ECO:0000256" key="1">
    <source>
        <dbReference type="ARBA" id="ARBA00022801"/>
    </source>
</evidence>
<dbReference type="GO" id="GO:0016787">
    <property type="term" value="F:hydrolase activity"/>
    <property type="evidence" value="ECO:0007669"/>
    <property type="project" value="UniProtKB-KW"/>
</dbReference>
<dbReference type="EMBL" id="PNEN01001589">
    <property type="protein sequence ID" value="PPJ53158.1"/>
    <property type="molecule type" value="Genomic_DNA"/>
</dbReference>
<dbReference type="AlphaFoldDB" id="A0A2S6C0A4"/>
<evidence type="ECO:0000259" key="2">
    <source>
        <dbReference type="Pfam" id="PF07859"/>
    </source>
</evidence>
<dbReference type="InterPro" id="IPR050300">
    <property type="entry name" value="GDXG_lipolytic_enzyme"/>
</dbReference>
<sequence length="341" mass="38108">MTIITEQDRERMGTIAPQLAKAVEQRAGPAVGGEHSEWRQRRADHLAKLRHLYPIPGPIPEQVHEKMSTIQARDGYQIPIRVYKPVKAASKPSPVIVMLHEGGWTMGDLTDEDLNCRMFARDLGALCINVDYRLGPEHPWPKCVEDCYDVVTYIAKTASPQHSELPGDPTAGFVVGGSSAGGNLAAVMSQMTRDDGMKPPITGQYLSVPSLLWWDAVPEKWKSEYRSREESVNDPLFGDKFVTHAPPNFAGEGSTDTRFNPLLHANLAGLPSCYLQVAGLDPLRDEALIYEHVLREKGVKTRLEVYDGYGHMFWTNWPELDRSAEFVEDTLAGFKWLLGVR</sequence>
<protein>
    <recommendedName>
        <fullName evidence="2">Alpha/beta hydrolase fold-3 domain-containing protein</fullName>
    </recommendedName>
</protein>
<dbReference type="Gene3D" id="3.40.50.1820">
    <property type="entry name" value="alpha/beta hydrolase"/>
    <property type="match status" value="1"/>
</dbReference>
<organism evidence="3 4">
    <name type="scientific">Cercospora berteroae</name>
    <dbReference type="NCBI Taxonomy" id="357750"/>
    <lineage>
        <taxon>Eukaryota</taxon>
        <taxon>Fungi</taxon>
        <taxon>Dikarya</taxon>
        <taxon>Ascomycota</taxon>
        <taxon>Pezizomycotina</taxon>
        <taxon>Dothideomycetes</taxon>
        <taxon>Dothideomycetidae</taxon>
        <taxon>Mycosphaerellales</taxon>
        <taxon>Mycosphaerellaceae</taxon>
        <taxon>Cercospora</taxon>
    </lineage>
</organism>
<comment type="caution">
    <text evidence="3">The sequence shown here is derived from an EMBL/GenBank/DDBJ whole genome shotgun (WGS) entry which is preliminary data.</text>
</comment>
<dbReference type="PANTHER" id="PTHR48081:SF8">
    <property type="entry name" value="ALPHA_BETA HYDROLASE FOLD-3 DOMAIN-CONTAINING PROTEIN-RELATED"/>
    <property type="match status" value="1"/>
</dbReference>
<reference evidence="4" key="1">
    <citation type="journal article" date="2017" name="bioRxiv">
        <title>Conservation of a gene cluster reveals novel cercosporin biosynthetic mechanisms and extends production to the genus Colletotrichum.</title>
        <authorList>
            <person name="de Jonge R."/>
            <person name="Ebert M.K."/>
            <person name="Huitt-Roehl C.R."/>
            <person name="Pal P."/>
            <person name="Suttle J.C."/>
            <person name="Spanner R.E."/>
            <person name="Neubauer J.D."/>
            <person name="Jurick W.M.II."/>
            <person name="Stott K.A."/>
            <person name="Secor G.A."/>
            <person name="Thomma B.P.H.J."/>
            <person name="Van de Peer Y."/>
            <person name="Townsend C.A."/>
            <person name="Bolton M.D."/>
        </authorList>
    </citation>
    <scope>NUCLEOTIDE SEQUENCE [LARGE SCALE GENOMIC DNA]</scope>
    <source>
        <strain evidence="4">CBS538.71</strain>
    </source>
</reference>
<dbReference type="SUPFAM" id="SSF53474">
    <property type="entry name" value="alpha/beta-Hydrolases"/>
    <property type="match status" value="1"/>
</dbReference>
<keyword evidence="4" id="KW-1185">Reference proteome</keyword>
<dbReference type="STRING" id="357750.A0A2S6C0A4"/>
<feature type="domain" description="Alpha/beta hydrolase fold-3" evidence="2">
    <location>
        <begin position="96"/>
        <end position="314"/>
    </location>
</feature>
<evidence type="ECO:0000313" key="3">
    <source>
        <dbReference type="EMBL" id="PPJ53158.1"/>
    </source>
</evidence>
<dbReference type="Pfam" id="PF07859">
    <property type="entry name" value="Abhydrolase_3"/>
    <property type="match status" value="1"/>
</dbReference>
<dbReference type="Proteomes" id="UP000237631">
    <property type="component" value="Unassembled WGS sequence"/>
</dbReference>
<dbReference type="InterPro" id="IPR029058">
    <property type="entry name" value="AB_hydrolase_fold"/>
</dbReference>
<gene>
    <name evidence="3" type="ORF">CBER1_11738</name>
</gene>
<dbReference type="InterPro" id="IPR013094">
    <property type="entry name" value="AB_hydrolase_3"/>
</dbReference>
<keyword evidence="1" id="KW-0378">Hydrolase</keyword>